<evidence type="ECO:0000256" key="6">
    <source>
        <dbReference type="RuleBase" id="RU362007"/>
    </source>
</evidence>
<dbReference type="AlphaFoldDB" id="I1IUT8"/>
<proteinExistence type="inferred from homology"/>
<evidence type="ECO:0000256" key="7">
    <source>
        <dbReference type="SAM" id="SignalP"/>
    </source>
</evidence>
<dbReference type="EMBL" id="CM000883">
    <property type="protein sequence ID" value="KQJ92465.1"/>
    <property type="molecule type" value="Genomic_DNA"/>
</dbReference>
<keyword evidence="6" id="KW-0067">ATP-binding</keyword>
<dbReference type="GO" id="GO:0004340">
    <property type="term" value="F:glucokinase activity"/>
    <property type="evidence" value="ECO:0000318"/>
    <property type="project" value="GO_Central"/>
</dbReference>
<dbReference type="PROSITE" id="PS51748">
    <property type="entry name" value="HEXOKINASE_2"/>
    <property type="match status" value="1"/>
</dbReference>
<reference evidence="9 10" key="1">
    <citation type="journal article" date="2010" name="Nature">
        <title>Genome sequencing and analysis of the model grass Brachypodium distachyon.</title>
        <authorList>
            <consortium name="International Brachypodium Initiative"/>
        </authorList>
    </citation>
    <scope>NUCLEOTIDE SEQUENCE [LARGE SCALE GENOMIC DNA]</scope>
    <source>
        <strain evidence="9 10">Bd21</strain>
    </source>
</reference>
<organism evidence="10">
    <name type="scientific">Brachypodium distachyon</name>
    <name type="common">Purple false brome</name>
    <name type="synonym">Trachynia distachya</name>
    <dbReference type="NCBI Taxonomy" id="15368"/>
    <lineage>
        <taxon>Eukaryota</taxon>
        <taxon>Viridiplantae</taxon>
        <taxon>Streptophyta</taxon>
        <taxon>Embryophyta</taxon>
        <taxon>Tracheophyta</taxon>
        <taxon>Spermatophyta</taxon>
        <taxon>Magnoliopsida</taxon>
        <taxon>Liliopsida</taxon>
        <taxon>Poales</taxon>
        <taxon>Poaceae</taxon>
        <taxon>BOP clade</taxon>
        <taxon>Pooideae</taxon>
        <taxon>Stipodae</taxon>
        <taxon>Brachypodieae</taxon>
        <taxon>Brachypodium</taxon>
    </lineage>
</organism>
<keyword evidence="7" id="KW-0732">Signal</keyword>
<gene>
    <name evidence="9" type="ORF">BRADI_4g43820v3</name>
</gene>
<name>I1IUT8_BRADI</name>
<evidence type="ECO:0000313" key="11">
    <source>
        <dbReference type="Proteomes" id="UP000008810"/>
    </source>
</evidence>
<dbReference type="GO" id="GO:0005536">
    <property type="term" value="F:D-glucose binding"/>
    <property type="evidence" value="ECO:0007669"/>
    <property type="project" value="InterPro"/>
</dbReference>
<evidence type="ECO:0000256" key="3">
    <source>
        <dbReference type="ARBA" id="ARBA00023152"/>
    </source>
</evidence>
<accession>I1IUT8</accession>
<dbReference type="GO" id="GO:0006096">
    <property type="term" value="P:glycolytic process"/>
    <property type="evidence" value="ECO:0000318"/>
    <property type="project" value="GO_Central"/>
</dbReference>
<keyword evidence="6" id="KW-0808">Transferase</keyword>
<protein>
    <recommendedName>
        <fullName evidence="6">Phosphotransferase</fullName>
        <ecNumber evidence="6">2.7.1.-</ecNumber>
    </recommendedName>
</protein>
<keyword evidence="6" id="KW-0547">Nucleotide-binding</keyword>
<dbReference type="eggNOG" id="KOG1369">
    <property type="taxonomic scope" value="Eukaryota"/>
</dbReference>
<keyword evidence="11" id="KW-1185">Reference proteome</keyword>
<dbReference type="InterPro" id="IPR043129">
    <property type="entry name" value="ATPase_NBD"/>
</dbReference>
<dbReference type="EnsemblPlants" id="KQJ92465">
    <property type="protein sequence ID" value="KQJ92465"/>
    <property type="gene ID" value="BRADI_4g43820v3"/>
</dbReference>
<feature type="signal peptide" evidence="7">
    <location>
        <begin position="1"/>
        <end position="19"/>
    </location>
</feature>
<dbReference type="SUPFAM" id="SSF53067">
    <property type="entry name" value="Actin-like ATPase domain"/>
    <property type="match status" value="1"/>
</dbReference>
<comment type="catalytic activity">
    <reaction evidence="4">
        <text>a D-hexose + ATP = a D-hexose 6-phosphate + ADP + H(+)</text>
        <dbReference type="Rhea" id="RHEA:22740"/>
        <dbReference type="ChEBI" id="CHEBI:4194"/>
        <dbReference type="ChEBI" id="CHEBI:15378"/>
        <dbReference type="ChEBI" id="CHEBI:30616"/>
        <dbReference type="ChEBI" id="CHEBI:229467"/>
        <dbReference type="ChEBI" id="CHEBI:456216"/>
        <dbReference type="EC" id="2.7.1.1"/>
    </reaction>
    <physiologicalReaction direction="left-to-right" evidence="4">
        <dbReference type="Rhea" id="RHEA:22741"/>
    </physiologicalReaction>
</comment>
<dbReference type="Gene3D" id="3.40.367.20">
    <property type="match status" value="1"/>
</dbReference>
<dbReference type="GO" id="GO:0006006">
    <property type="term" value="P:glucose metabolic process"/>
    <property type="evidence" value="ECO:0000318"/>
    <property type="project" value="GO_Central"/>
</dbReference>
<keyword evidence="6" id="KW-0418">Kinase</keyword>
<dbReference type="GO" id="GO:0008865">
    <property type="term" value="F:fructokinase activity"/>
    <property type="evidence" value="ECO:0000318"/>
    <property type="project" value="GO_Central"/>
</dbReference>
<dbReference type="UniPathway" id="UPA00242"/>
<feature type="chain" id="PRO_5014095529" description="Phosphotransferase" evidence="7">
    <location>
        <begin position="20"/>
        <end position="235"/>
    </location>
</feature>
<dbReference type="GO" id="GO:0005829">
    <property type="term" value="C:cytosol"/>
    <property type="evidence" value="ECO:0000318"/>
    <property type="project" value="GO_Central"/>
</dbReference>
<dbReference type="EC" id="2.7.1.-" evidence="6"/>
<evidence type="ECO:0000313" key="9">
    <source>
        <dbReference type="EMBL" id="KQJ92465.1"/>
    </source>
</evidence>
<dbReference type="InParanoid" id="I1IUT8"/>
<dbReference type="PANTHER" id="PTHR19443">
    <property type="entry name" value="HEXOKINASE"/>
    <property type="match status" value="1"/>
</dbReference>
<dbReference type="GO" id="GO:0051156">
    <property type="term" value="P:glucose 6-phosphate metabolic process"/>
    <property type="evidence" value="ECO:0000318"/>
    <property type="project" value="GO_Central"/>
</dbReference>
<dbReference type="Proteomes" id="UP000008810">
    <property type="component" value="Chromosome 4"/>
</dbReference>
<dbReference type="HOGENOM" id="CLU_1181639_0_0_1"/>
<comment type="pathway">
    <text evidence="2">Carbohydrate metabolism; hexose metabolism.</text>
</comment>
<dbReference type="PANTHER" id="PTHR19443:SF16">
    <property type="entry name" value="HEXOKINASE TYPE 1-RELATED"/>
    <property type="match status" value="1"/>
</dbReference>
<comment type="pathway">
    <text evidence="1">Carbohydrate degradation; glycolysis; D-glyceraldehyde 3-phosphate and glycerone phosphate from D-glucose: step 1/4.</text>
</comment>
<dbReference type="InterPro" id="IPR022673">
    <property type="entry name" value="Hexokinase_C"/>
</dbReference>
<evidence type="ECO:0000313" key="10">
    <source>
        <dbReference type="EnsemblPlants" id="KQJ92465"/>
    </source>
</evidence>
<evidence type="ECO:0000256" key="5">
    <source>
        <dbReference type="ARBA" id="ARBA00047905"/>
    </source>
</evidence>
<dbReference type="GO" id="GO:0001678">
    <property type="term" value="P:intracellular glucose homeostasis"/>
    <property type="evidence" value="ECO:0000318"/>
    <property type="project" value="GO_Central"/>
</dbReference>
<evidence type="ECO:0000256" key="4">
    <source>
        <dbReference type="ARBA" id="ARBA00044613"/>
    </source>
</evidence>
<reference evidence="10" key="3">
    <citation type="submission" date="2018-08" db="UniProtKB">
        <authorList>
            <consortium name="EnsemblPlants"/>
        </authorList>
    </citation>
    <scope>IDENTIFICATION</scope>
    <source>
        <strain evidence="10">cv. Bd21</strain>
    </source>
</reference>
<dbReference type="Gramene" id="KQJ92465">
    <property type="protein sequence ID" value="KQJ92465"/>
    <property type="gene ID" value="BRADI_4g43820v3"/>
</dbReference>
<dbReference type="GO" id="GO:0005739">
    <property type="term" value="C:mitochondrion"/>
    <property type="evidence" value="ECO:0000318"/>
    <property type="project" value="GO_Central"/>
</dbReference>
<comment type="similarity">
    <text evidence="6">Belongs to the hexokinase family.</text>
</comment>
<dbReference type="GO" id="GO:0005524">
    <property type="term" value="F:ATP binding"/>
    <property type="evidence" value="ECO:0007669"/>
    <property type="project" value="UniProtKB-UniRule"/>
</dbReference>
<reference evidence="9" key="2">
    <citation type="submission" date="2017-06" db="EMBL/GenBank/DDBJ databases">
        <title>WGS assembly of Brachypodium distachyon.</title>
        <authorList>
            <consortium name="The International Brachypodium Initiative"/>
            <person name="Lucas S."/>
            <person name="Harmon-Smith M."/>
            <person name="Lail K."/>
            <person name="Tice H."/>
            <person name="Grimwood J."/>
            <person name="Bruce D."/>
            <person name="Barry K."/>
            <person name="Shu S."/>
            <person name="Lindquist E."/>
            <person name="Wang M."/>
            <person name="Pitluck S."/>
            <person name="Vogel J.P."/>
            <person name="Garvin D.F."/>
            <person name="Mockler T.C."/>
            <person name="Schmutz J."/>
            <person name="Rokhsar D."/>
            <person name="Bevan M.W."/>
        </authorList>
    </citation>
    <scope>NUCLEOTIDE SEQUENCE</scope>
    <source>
        <strain evidence="9">Bd21</strain>
    </source>
</reference>
<feature type="domain" description="Hexokinase C-terminal" evidence="8">
    <location>
        <begin position="90"/>
        <end position="143"/>
    </location>
</feature>
<evidence type="ECO:0000256" key="1">
    <source>
        <dbReference type="ARBA" id="ARBA00004888"/>
    </source>
</evidence>
<dbReference type="STRING" id="15368.I1IUT8"/>
<sequence length="235" mass="26261">MAKILVVLLLAAAAVPTAAVQCLAFRLCHFLCILMLALIFEIHYVDGTQRLSTCYFTRLMILQALSGGIYADNDVVAAVILGTGTDAAYAISMEWGNLKSDKLRHSEYDRALDFESLNPGEQIYEKMISGMYLGEIVRRVNTDNEPHTTHKISQHHIYSNWILGEAHKYEDDGMYIIGIHRNSGMSKKLHIYGLFSKRILDNVARMTICLQASAKDIQRSEVANGPLPPEKVDTS</sequence>
<comment type="catalytic activity">
    <reaction evidence="5">
        <text>D-fructose + ATP = D-fructose 6-phosphate + ADP + H(+)</text>
        <dbReference type="Rhea" id="RHEA:16125"/>
        <dbReference type="ChEBI" id="CHEBI:15378"/>
        <dbReference type="ChEBI" id="CHEBI:30616"/>
        <dbReference type="ChEBI" id="CHEBI:37721"/>
        <dbReference type="ChEBI" id="CHEBI:61527"/>
        <dbReference type="ChEBI" id="CHEBI:456216"/>
        <dbReference type="EC" id="2.7.1.1"/>
    </reaction>
    <physiologicalReaction direction="left-to-right" evidence="5">
        <dbReference type="Rhea" id="RHEA:16126"/>
    </physiologicalReaction>
</comment>
<evidence type="ECO:0000256" key="2">
    <source>
        <dbReference type="ARBA" id="ARBA00005028"/>
    </source>
</evidence>
<dbReference type="OrthoDB" id="1689663at2759"/>
<dbReference type="Pfam" id="PF03727">
    <property type="entry name" value="Hexokinase_2"/>
    <property type="match status" value="1"/>
</dbReference>
<dbReference type="InterPro" id="IPR001312">
    <property type="entry name" value="Hexokinase"/>
</dbReference>
<keyword evidence="3 6" id="KW-0324">Glycolysis</keyword>
<evidence type="ECO:0000259" key="8">
    <source>
        <dbReference type="Pfam" id="PF03727"/>
    </source>
</evidence>